<protein>
    <submittedName>
        <fullName evidence="2">Uncharacterized protein</fullName>
    </submittedName>
</protein>
<evidence type="ECO:0000256" key="1">
    <source>
        <dbReference type="SAM" id="MobiDB-lite"/>
    </source>
</evidence>
<dbReference type="Proteomes" id="UP000784294">
    <property type="component" value="Unassembled WGS sequence"/>
</dbReference>
<evidence type="ECO:0000313" key="3">
    <source>
        <dbReference type="Proteomes" id="UP000784294"/>
    </source>
</evidence>
<organism evidence="2 3">
    <name type="scientific">Protopolystoma xenopodis</name>
    <dbReference type="NCBI Taxonomy" id="117903"/>
    <lineage>
        <taxon>Eukaryota</taxon>
        <taxon>Metazoa</taxon>
        <taxon>Spiralia</taxon>
        <taxon>Lophotrochozoa</taxon>
        <taxon>Platyhelminthes</taxon>
        <taxon>Monogenea</taxon>
        <taxon>Polyopisthocotylea</taxon>
        <taxon>Polystomatidea</taxon>
        <taxon>Polystomatidae</taxon>
        <taxon>Protopolystoma</taxon>
    </lineage>
</organism>
<name>A0A3S4ZKR3_9PLAT</name>
<proteinExistence type="predicted"/>
<feature type="non-terminal residue" evidence="2">
    <location>
        <position position="1"/>
    </location>
</feature>
<comment type="caution">
    <text evidence="2">The sequence shown here is derived from an EMBL/GenBank/DDBJ whole genome shotgun (WGS) entry which is preliminary data.</text>
</comment>
<dbReference type="OrthoDB" id="31183at2759"/>
<evidence type="ECO:0000313" key="2">
    <source>
        <dbReference type="EMBL" id="VEL13972.1"/>
    </source>
</evidence>
<dbReference type="EMBL" id="CAAALY010019556">
    <property type="protein sequence ID" value="VEL13972.1"/>
    <property type="molecule type" value="Genomic_DNA"/>
</dbReference>
<accession>A0A3S4ZKR3</accession>
<feature type="region of interest" description="Disordered" evidence="1">
    <location>
        <begin position="278"/>
        <end position="297"/>
    </location>
</feature>
<dbReference type="AlphaFoldDB" id="A0A3S4ZKR3"/>
<sequence length="297" mass="32628">TALCNRLISLTRWIGNTVTFKDSSGSLLHLDDVHNLALLGRLLSSTIPSLLRATVSSEWSSGSAFPIGSSKPLAGPLAGFQTLVNLTPCLSHIDSATITASGTGIGAICELTSERSQRLSMRRLALWVGLIRGLASAGPSCCPFRNDTPASIAGSSAFDEGEKSFGETTTWLWVCILVRVRHYLEILDYDQNEKKGNRENVNDTKLSDESDFIVQLVDPDTSNTEEKELQNIVQRKQLIDMLNQFPVSLQITAWCQCLTFILFHASRLELVKPLRDISARSPPNSASKAKRIRLEKV</sequence>
<keyword evidence="3" id="KW-1185">Reference proteome</keyword>
<gene>
    <name evidence="2" type="ORF">PXEA_LOCUS7412</name>
</gene>
<reference evidence="2" key="1">
    <citation type="submission" date="2018-11" db="EMBL/GenBank/DDBJ databases">
        <authorList>
            <consortium name="Pathogen Informatics"/>
        </authorList>
    </citation>
    <scope>NUCLEOTIDE SEQUENCE</scope>
</reference>